<reference evidence="9" key="1">
    <citation type="submission" date="2020-01" db="EMBL/GenBank/DDBJ databases">
        <title>Sphingomonas sp. strain CSW-10.</title>
        <authorList>
            <person name="Chen W.-M."/>
        </authorList>
    </citation>
    <scope>NUCLEOTIDE SEQUENCE [LARGE SCALE GENOMIC DNA]</scope>
    <source>
        <strain evidence="9">FSY-8</strain>
    </source>
</reference>
<feature type="domain" description="Cytochrome c" evidence="7">
    <location>
        <begin position="50"/>
        <end position="151"/>
    </location>
</feature>
<keyword evidence="1" id="KW-0813">Transport</keyword>
<comment type="caution">
    <text evidence="8">The sequence shown here is derived from an EMBL/GenBank/DDBJ whole genome shotgun (WGS) entry which is preliminary data.</text>
</comment>
<evidence type="ECO:0000256" key="5">
    <source>
        <dbReference type="ARBA" id="ARBA00023004"/>
    </source>
</evidence>
<evidence type="ECO:0000259" key="7">
    <source>
        <dbReference type="PROSITE" id="PS51007"/>
    </source>
</evidence>
<dbReference type="SUPFAM" id="SSF46626">
    <property type="entry name" value="Cytochrome c"/>
    <property type="match status" value="1"/>
</dbReference>
<sequence>MRSITKIALVGVLSLAVAGCGGSSEPASSADSAAPAADSAAPAAAAETPAAAVAGAEPAEFAMCKTCHSVQKDVNMVGPSLHGVYGAKAGAHAGYTYSEGFKTLGYSWDDEHLDKWLENPMKTVPGTKMAYAGIPDAAKRKAVIDYLKTLK</sequence>
<evidence type="ECO:0000256" key="6">
    <source>
        <dbReference type="PROSITE-ProRule" id="PRU00433"/>
    </source>
</evidence>
<keyword evidence="5 6" id="KW-0408">Iron</keyword>
<keyword evidence="4" id="KW-0249">Electron transport</keyword>
<evidence type="ECO:0000256" key="1">
    <source>
        <dbReference type="ARBA" id="ARBA00022448"/>
    </source>
</evidence>
<name>A0ABW9XEV9_9SPHN</name>
<proteinExistence type="predicted"/>
<dbReference type="InterPro" id="IPR036909">
    <property type="entry name" value="Cyt_c-like_dom_sf"/>
</dbReference>
<dbReference type="EMBL" id="JAAAPO010000004">
    <property type="protein sequence ID" value="NBC37079.1"/>
    <property type="molecule type" value="Genomic_DNA"/>
</dbReference>
<gene>
    <name evidence="8" type="ORF">GTZ99_10975</name>
</gene>
<dbReference type="PRINTS" id="PR00604">
    <property type="entry name" value="CYTCHRMECIAB"/>
</dbReference>
<evidence type="ECO:0000313" key="9">
    <source>
        <dbReference type="Proteomes" id="UP000753724"/>
    </source>
</evidence>
<evidence type="ECO:0000256" key="2">
    <source>
        <dbReference type="ARBA" id="ARBA00022617"/>
    </source>
</evidence>
<accession>A0ABW9XEV9</accession>
<dbReference type="InterPro" id="IPR002327">
    <property type="entry name" value="Cyt_c_1A/1B"/>
</dbReference>
<dbReference type="PANTHER" id="PTHR11961">
    <property type="entry name" value="CYTOCHROME C"/>
    <property type="match status" value="1"/>
</dbReference>
<dbReference type="PROSITE" id="PS51257">
    <property type="entry name" value="PROKAR_LIPOPROTEIN"/>
    <property type="match status" value="1"/>
</dbReference>
<keyword evidence="2 6" id="KW-0349">Heme</keyword>
<evidence type="ECO:0000256" key="4">
    <source>
        <dbReference type="ARBA" id="ARBA00022982"/>
    </source>
</evidence>
<evidence type="ECO:0000256" key="3">
    <source>
        <dbReference type="ARBA" id="ARBA00022723"/>
    </source>
</evidence>
<dbReference type="Gene3D" id="1.10.760.10">
    <property type="entry name" value="Cytochrome c-like domain"/>
    <property type="match status" value="1"/>
</dbReference>
<dbReference type="InterPro" id="IPR009056">
    <property type="entry name" value="Cyt_c-like_dom"/>
</dbReference>
<dbReference type="Proteomes" id="UP000753724">
    <property type="component" value="Unassembled WGS sequence"/>
</dbReference>
<protein>
    <submittedName>
        <fullName evidence="8">C-type cytochrome</fullName>
    </submittedName>
</protein>
<keyword evidence="9" id="KW-1185">Reference proteome</keyword>
<organism evidence="8 9">
    <name type="scientific">Novosphingobium ovatum</name>
    <dbReference type="NCBI Taxonomy" id="1908523"/>
    <lineage>
        <taxon>Bacteria</taxon>
        <taxon>Pseudomonadati</taxon>
        <taxon>Pseudomonadota</taxon>
        <taxon>Alphaproteobacteria</taxon>
        <taxon>Sphingomonadales</taxon>
        <taxon>Sphingomonadaceae</taxon>
        <taxon>Novosphingobium</taxon>
    </lineage>
</organism>
<evidence type="ECO:0000313" key="8">
    <source>
        <dbReference type="EMBL" id="NBC37079.1"/>
    </source>
</evidence>
<dbReference type="PROSITE" id="PS51007">
    <property type="entry name" value="CYTC"/>
    <property type="match status" value="1"/>
</dbReference>
<dbReference type="RefSeq" id="WP_161718805.1">
    <property type="nucleotide sequence ID" value="NZ_JAAAPO010000004.1"/>
</dbReference>
<keyword evidence="3 6" id="KW-0479">Metal-binding</keyword>